<proteinExistence type="predicted"/>
<feature type="compositionally biased region" description="Basic and acidic residues" evidence="1">
    <location>
        <begin position="68"/>
        <end position="81"/>
    </location>
</feature>
<evidence type="ECO:0000313" key="2">
    <source>
        <dbReference type="EMBL" id="KAK7007337.1"/>
    </source>
</evidence>
<keyword evidence="3" id="KW-1185">Reference proteome</keyword>
<evidence type="ECO:0000313" key="3">
    <source>
        <dbReference type="Proteomes" id="UP001362999"/>
    </source>
</evidence>
<feature type="region of interest" description="Disordered" evidence="1">
    <location>
        <begin position="131"/>
        <end position="168"/>
    </location>
</feature>
<dbReference type="AlphaFoldDB" id="A0AAW0AEK1"/>
<dbReference type="Proteomes" id="UP001362999">
    <property type="component" value="Unassembled WGS sequence"/>
</dbReference>
<gene>
    <name evidence="2" type="ORF">R3P38DRAFT_2792669</name>
</gene>
<reference evidence="2 3" key="1">
    <citation type="journal article" date="2024" name="J Genomics">
        <title>Draft genome sequencing and assembly of Favolaschia claudopus CIRM-BRFM 2984 isolated from oak limbs.</title>
        <authorList>
            <person name="Navarro D."/>
            <person name="Drula E."/>
            <person name="Chaduli D."/>
            <person name="Cazenave R."/>
            <person name="Ahrendt S."/>
            <person name="Wang J."/>
            <person name="Lipzen A."/>
            <person name="Daum C."/>
            <person name="Barry K."/>
            <person name="Grigoriev I.V."/>
            <person name="Favel A."/>
            <person name="Rosso M.N."/>
            <person name="Martin F."/>
        </authorList>
    </citation>
    <scope>NUCLEOTIDE SEQUENCE [LARGE SCALE GENOMIC DNA]</scope>
    <source>
        <strain evidence="2 3">CIRM-BRFM 2984</strain>
    </source>
</reference>
<comment type="caution">
    <text evidence="2">The sequence shown here is derived from an EMBL/GenBank/DDBJ whole genome shotgun (WGS) entry which is preliminary data.</text>
</comment>
<evidence type="ECO:0000256" key="1">
    <source>
        <dbReference type="SAM" id="MobiDB-lite"/>
    </source>
</evidence>
<organism evidence="2 3">
    <name type="scientific">Favolaschia claudopus</name>
    <dbReference type="NCBI Taxonomy" id="2862362"/>
    <lineage>
        <taxon>Eukaryota</taxon>
        <taxon>Fungi</taxon>
        <taxon>Dikarya</taxon>
        <taxon>Basidiomycota</taxon>
        <taxon>Agaricomycotina</taxon>
        <taxon>Agaricomycetes</taxon>
        <taxon>Agaricomycetidae</taxon>
        <taxon>Agaricales</taxon>
        <taxon>Marasmiineae</taxon>
        <taxon>Mycenaceae</taxon>
        <taxon>Favolaschia</taxon>
    </lineage>
</organism>
<accession>A0AAW0AEK1</accession>
<name>A0AAW0AEK1_9AGAR</name>
<feature type="region of interest" description="Disordered" evidence="1">
    <location>
        <begin position="59"/>
        <end position="81"/>
    </location>
</feature>
<sequence length="239" mass="26735">MRRGRPPLEPEVQLQHRRESLQRYAAKNGVKLREAARLRMRRKREAIRTQADYNAERKYKLKASEASQRYRDRKERRETGEMLAKHAAKRRTSKLAGKKTIKKTSSASHIKPRAPVVKTLLSRAPKTPQTLSAIDAGADFDSSDSENEQESDKIHSSVPSAFPERTRGNTVPTCGECGLEGCPGCFCMCPVSTVWVKHADGQGHFFATCSFCGSRDDCPGCACVCPKAREYIEHGGHME</sequence>
<dbReference type="EMBL" id="JAWWNJ010000071">
    <property type="protein sequence ID" value="KAK7007337.1"/>
    <property type="molecule type" value="Genomic_DNA"/>
</dbReference>
<protein>
    <submittedName>
        <fullName evidence="2">Uncharacterized protein</fullName>
    </submittedName>
</protein>